<gene>
    <name evidence="2" type="ORF">AYL99_06334</name>
</gene>
<dbReference type="RefSeq" id="XP_018692403.1">
    <property type="nucleotide sequence ID" value="XM_018837843.1"/>
</dbReference>
<dbReference type="AlphaFoldDB" id="A0A178ZHW1"/>
<organism evidence="2 3">
    <name type="scientific">Fonsecaea erecta</name>
    <dbReference type="NCBI Taxonomy" id="1367422"/>
    <lineage>
        <taxon>Eukaryota</taxon>
        <taxon>Fungi</taxon>
        <taxon>Dikarya</taxon>
        <taxon>Ascomycota</taxon>
        <taxon>Pezizomycotina</taxon>
        <taxon>Eurotiomycetes</taxon>
        <taxon>Chaetothyriomycetidae</taxon>
        <taxon>Chaetothyriales</taxon>
        <taxon>Herpotrichiellaceae</taxon>
        <taxon>Fonsecaea</taxon>
    </lineage>
</organism>
<feature type="compositionally biased region" description="Polar residues" evidence="1">
    <location>
        <begin position="413"/>
        <end position="432"/>
    </location>
</feature>
<accession>A0A178ZHW1</accession>
<reference evidence="2 3" key="1">
    <citation type="submission" date="2016-04" db="EMBL/GenBank/DDBJ databases">
        <title>Draft genome of Fonsecaea erecta CBS 125763.</title>
        <authorList>
            <person name="Weiss V.A."/>
            <person name="Vicente V.A."/>
            <person name="Raittz R.T."/>
            <person name="Moreno L.F."/>
            <person name="De Souza E.M."/>
            <person name="Pedrosa F.O."/>
            <person name="Steffens M.B."/>
            <person name="Faoro H."/>
            <person name="Tadra-Sfeir M.Z."/>
            <person name="Najafzadeh M.J."/>
            <person name="Felipe M.S."/>
            <person name="Teixeira M."/>
            <person name="Sun J."/>
            <person name="Xi L."/>
            <person name="Gomes R."/>
            <person name="De Azevedo C.M."/>
            <person name="Salgado C.G."/>
            <person name="Da Silva M.B."/>
            <person name="Nascimento M.F."/>
            <person name="Queiroz-Telles F."/>
            <person name="Attili D.S."/>
            <person name="Gorbushina A."/>
        </authorList>
    </citation>
    <scope>NUCLEOTIDE SEQUENCE [LARGE SCALE GENOMIC DNA]</scope>
    <source>
        <strain evidence="2 3">CBS 125763</strain>
    </source>
</reference>
<name>A0A178ZHW1_9EURO</name>
<dbReference type="Proteomes" id="UP000078343">
    <property type="component" value="Unassembled WGS sequence"/>
</dbReference>
<sequence length="461" mass="52854">MPYVPIDEDGELLVDKSLVQYMSELKRATAQHNLLASISRIAGFIPAFDEAWPSKRSFETTNATIWELVNYCYKFHKRGDLEPDLPFLRISNSYEIQDVKSYDDGPIPMENTLQVSKEGAVLIHASMNRLSSLCVYVVQDSARPPDEDDLARIIKRTFEDKDVYHTTNNNGTSNLRTQKRYRDIWNLQKPYGVFCSYGGPSFSKWLRELKKPLPTRQGSPRGLRDTGLIIFEREYNPWLDPRLLHGGPFADWKRKFLRRLFKSEAAAWVRVAERKRQQGIDCCDFCATELDESAVDYDNNDATLCYTCDEQLDVVGNWGFPLWVKELLIKALHTAPTTNLPADLPLVPGSLNIRTLRVCLFRSSSQRHGDHDSHQESERDSDRCFWRFGSGPEYSSTGNVRSLEVLSNVELHNQQNGSTGSHRQVDEASSGSPEEKSSRVKRKRSVETARRRQKRRATPRS</sequence>
<dbReference type="OrthoDB" id="3538597at2759"/>
<dbReference type="EMBL" id="LVYI01000005">
    <property type="protein sequence ID" value="OAP59036.1"/>
    <property type="molecule type" value="Genomic_DNA"/>
</dbReference>
<protein>
    <submittedName>
        <fullName evidence="2">Uncharacterized protein</fullName>
    </submittedName>
</protein>
<evidence type="ECO:0000313" key="3">
    <source>
        <dbReference type="Proteomes" id="UP000078343"/>
    </source>
</evidence>
<dbReference type="STRING" id="1367422.A0A178ZHW1"/>
<proteinExistence type="predicted"/>
<dbReference type="GeneID" id="30010502"/>
<evidence type="ECO:0000256" key="1">
    <source>
        <dbReference type="SAM" id="MobiDB-lite"/>
    </source>
</evidence>
<comment type="caution">
    <text evidence="2">The sequence shown here is derived from an EMBL/GenBank/DDBJ whole genome shotgun (WGS) entry which is preliminary data.</text>
</comment>
<feature type="region of interest" description="Disordered" evidence="1">
    <location>
        <begin position="413"/>
        <end position="461"/>
    </location>
</feature>
<feature type="compositionally biased region" description="Basic residues" evidence="1">
    <location>
        <begin position="451"/>
        <end position="461"/>
    </location>
</feature>
<evidence type="ECO:0000313" key="2">
    <source>
        <dbReference type="EMBL" id="OAP59036.1"/>
    </source>
</evidence>
<keyword evidence="3" id="KW-1185">Reference proteome</keyword>